<organism evidence="1">
    <name type="scientific">viral metagenome</name>
    <dbReference type="NCBI Taxonomy" id="1070528"/>
    <lineage>
        <taxon>unclassified sequences</taxon>
        <taxon>metagenomes</taxon>
        <taxon>organismal metagenomes</taxon>
    </lineage>
</organism>
<protein>
    <submittedName>
        <fullName evidence="1">Uncharacterized protein</fullName>
    </submittedName>
</protein>
<reference evidence="1" key="1">
    <citation type="journal article" date="2020" name="Nature">
        <title>Giant virus diversity and host interactions through global metagenomics.</title>
        <authorList>
            <person name="Schulz F."/>
            <person name="Roux S."/>
            <person name="Paez-Espino D."/>
            <person name="Jungbluth S."/>
            <person name="Walsh D.A."/>
            <person name="Denef V.J."/>
            <person name="McMahon K.D."/>
            <person name="Konstantinidis K.T."/>
            <person name="Eloe-Fadrosh E.A."/>
            <person name="Kyrpides N.C."/>
            <person name="Woyke T."/>
        </authorList>
    </citation>
    <scope>NUCLEOTIDE SEQUENCE</scope>
    <source>
        <strain evidence="1">GVMAG-M-3300005589-24</strain>
    </source>
</reference>
<evidence type="ECO:0000313" key="1">
    <source>
        <dbReference type="EMBL" id="QHT29549.1"/>
    </source>
</evidence>
<dbReference type="AlphaFoldDB" id="A0A6C0EMM4"/>
<name>A0A6C0EMM4_9ZZZZ</name>
<proteinExistence type="predicted"/>
<dbReference type="EMBL" id="MN738878">
    <property type="protein sequence ID" value="QHT29549.1"/>
    <property type="molecule type" value="Genomic_DNA"/>
</dbReference>
<sequence length="113" mass="12974">MVNSWTKVFYGYPITAISEEDLHKIGVEDNRFFNPGGRFEQECVQNALGYIVYKPITEMGYTGDGPTEPCESKVLRKSDRRRAEDLLVNLRKEFPSLKTVEKIRVIVATIIDM</sequence>
<accession>A0A6C0EMM4</accession>